<organism evidence="3 4">
    <name type="scientific">Flavobacterium gillisiae</name>
    <dbReference type="NCBI Taxonomy" id="150146"/>
    <lineage>
        <taxon>Bacteria</taxon>
        <taxon>Pseudomonadati</taxon>
        <taxon>Bacteroidota</taxon>
        <taxon>Flavobacteriia</taxon>
        <taxon>Flavobacteriales</taxon>
        <taxon>Flavobacteriaceae</taxon>
        <taxon>Flavobacterium</taxon>
    </lineage>
</organism>
<dbReference type="AlphaFoldDB" id="A0A1H4F667"/>
<feature type="domain" description="Glycoside hydrolase 123-like N-terminal" evidence="2">
    <location>
        <begin position="30"/>
        <end position="1001"/>
    </location>
</feature>
<keyword evidence="4" id="KW-1185">Reference proteome</keyword>
<dbReference type="EMBL" id="FNRD01000012">
    <property type="protein sequence ID" value="SEA92855.1"/>
    <property type="molecule type" value="Genomic_DNA"/>
</dbReference>
<feature type="chain" id="PRO_5011587232" description="Glycoside hydrolase 123-like N-terminal domain-containing protein" evidence="1">
    <location>
        <begin position="22"/>
        <end position="1002"/>
    </location>
</feature>
<dbReference type="Pfam" id="PF19543">
    <property type="entry name" value="GH123_N"/>
    <property type="match status" value="1"/>
</dbReference>
<reference evidence="4" key="1">
    <citation type="submission" date="2016-10" db="EMBL/GenBank/DDBJ databases">
        <authorList>
            <person name="Varghese N."/>
            <person name="Submissions S."/>
        </authorList>
    </citation>
    <scope>NUCLEOTIDE SEQUENCE [LARGE SCALE GENOMIC DNA]</scope>
    <source>
        <strain evidence="4">DSM 22376</strain>
    </source>
</reference>
<feature type="signal peptide" evidence="1">
    <location>
        <begin position="1"/>
        <end position="21"/>
    </location>
</feature>
<evidence type="ECO:0000313" key="3">
    <source>
        <dbReference type="EMBL" id="SEA92855.1"/>
    </source>
</evidence>
<sequence>MKKIILILPFFLLLHSVFGQQINYTSGNNGWDPDVLGNHRFIINVSTQALVKNKNVSHVIIPWRRKDTNPEAKALVVIDAKTNKKITNVTLQNSNRELGELLFEPVSGAGNYYVYYLLYRNEGSANYPKGVYLKSVETASADWLKQVSSSKTYAEAQMTEYQSVDDFNSFYPMDFIATVKEKATFLSNEASSGFVVIPEDRMFSIRMKHDLPMKWMNKPIPSSFTGEANKGEYYAYQLGVYALQNLKNVKVIFSKLTAVSGETIPVSRIACINTDGTTYDDKPFKKIVDVIKDDVQPLWCGIDVPQDVKAGDYIGQATVTADGQKSRTIQINLKITDKLAADGGISEPWKQTRLKWLNSSLAQENTVIAPYIPLEVDKNTISLLGRKMELNEDGFPKQIQTFFTPEMTSIGTKANDLLIEPAHFKFLDSSGKECQKWKISGVKFLKKDAGTVAWESSSTSDAVQMDVNAALEFDGFLSYTVKITALEDVVFSDINFHLPMQPTAAKYLMGLGQKGGNRPENLQWKWDVANKNQDGAWIGNVNAGLQFSLRDEKYSRPLNTNFYLQKPLLLPTSWGNDNKGGINVSQKGKAVLVNAYSGSRGMKKGEVLYYNFTLLITPFHAIDTDFQWETRFYHSYNAIDSIKATGATVANIHHATPINPYINYPFIEHVKMKTFIDEAHSKGLKVKIYNTVRELSNKAYETFAMRSLGHEIYSPGKGGGFSWLQEHIGDDYLAAWFVPEIKDAAIVNSGMSRWHNYYVEGMNWLTKEVGIDGIYLDDVAFDRITMKRIKRVLTQNGHPGIIDLHSANQYNKSDGFNNSANLYMEHFPYLNRLWFGEYFDYEKSNPDFFLTEVSGIPYGLMGEMLQDGGNPWRGMIYGMTNRMPWSDNADPRPIWKVWDDFGMKGTEMIGYWSENCPVKTSNDKVLATVYKKNGTALIAIASWADTDVKVKLNIDWKKLGIDPAKATITAPAITNFQPSQTFFVTDEVAVTKGKGWLLIVKE</sequence>
<evidence type="ECO:0000259" key="2">
    <source>
        <dbReference type="Pfam" id="PF19543"/>
    </source>
</evidence>
<evidence type="ECO:0000256" key="1">
    <source>
        <dbReference type="SAM" id="SignalP"/>
    </source>
</evidence>
<proteinExistence type="predicted"/>
<dbReference type="OrthoDB" id="601823at2"/>
<accession>A0A1H4F667</accession>
<protein>
    <recommendedName>
        <fullName evidence="2">Glycoside hydrolase 123-like N-terminal domain-containing protein</fullName>
    </recommendedName>
</protein>
<dbReference type="STRING" id="150146.SAMN05443667_11244"/>
<dbReference type="InterPro" id="IPR017853">
    <property type="entry name" value="GH"/>
</dbReference>
<dbReference type="InterPro" id="IPR045711">
    <property type="entry name" value="GH123-like_N"/>
</dbReference>
<evidence type="ECO:0000313" key="4">
    <source>
        <dbReference type="Proteomes" id="UP000198951"/>
    </source>
</evidence>
<dbReference type="RefSeq" id="WP_091092239.1">
    <property type="nucleotide sequence ID" value="NZ_FNRD01000012.1"/>
</dbReference>
<dbReference type="SUPFAM" id="SSF51445">
    <property type="entry name" value="(Trans)glycosidases"/>
    <property type="match status" value="1"/>
</dbReference>
<gene>
    <name evidence="3" type="ORF">SAMN05443667_11244</name>
</gene>
<keyword evidence="1" id="KW-0732">Signal</keyword>
<dbReference type="Proteomes" id="UP000198951">
    <property type="component" value="Unassembled WGS sequence"/>
</dbReference>
<name>A0A1H4F667_9FLAO</name>